<dbReference type="AlphaFoldDB" id="A0A6J4QNX6"/>
<dbReference type="InterPro" id="IPR036188">
    <property type="entry name" value="FAD/NAD-bd_sf"/>
</dbReference>
<dbReference type="InterPro" id="IPR023753">
    <property type="entry name" value="FAD/NAD-binding_dom"/>
</dbReference>
<evidence type="ECO:0000259" key="5">
    <source>
        <dbReference type="PROSITE" id="PS50110"/>
    </source>
</evidence>
<evidence type="ECO:0000256" key="2">
    <source>
        <dbReference type="ARBA" id="ARBA00023002"/>
    </source>
</evidence>
<reference evidence="6" key="1">
    <citation type="submission" date="2020-02" db="EMBL/GenBank/DDBJ databases">
        <authorList>
            <person name="Meier V. D."/>
        </authorList>
    </citation>
    <scope>NUCLEOTIDE SEQUENCE</scope>
    <source>
        <strain evidence="6">AVDCRST_MAG58</strain>
    </source>
</reference>
<keyword evidence="2 6" id="KW-0560">Oxidoreductase</keyword>
<dbReference type="GO" id="GO:0000160">
    <property type="term" value="P:phosphorelay signal transduction system"/>
    <property type="evidence" value="ECO:0007669"/>
    <property type="project" value="InterPro"/>
</dbReference>
<dbReference type="Pfam" id="PF00072">
    <property type="entry name" value="Response_reg"/>
    <property type="match status" value="1"/>
</dbReference>
<evidence type="ECO:0000256" key="3">
    <source>
        <dbReference type="ARBA" id="ARBA00048132"/>
    </source>
</evidence>
<feature type="modified residue" description="4-aspartylphosphate" evidence="4">
    <location>
        <position position="62"/>
    </location>
</feature>
<dbReference type="SUPFAM" id="SSF51905">
    <property type="entry name" value="FAD/NAD(P)-binding domain"/>
    <property type="match status" value="1"/>
</dbReference>
<dbReference type="PRINTS" id="PR00368">
    <property type="entry name" value="FADPNR"/>
</dbReference>
<dbReference type="PROSITE" id="PS50110">
    <property type="entry name" value="RESPONSE_REGULATORY"/>
    <property type="match status" value="1"/>
</dbReference>
<dbReference type="CDD" id="cd17595">
    <property type="entry name" value="REC_TrxB"/>
    <property type="match status" value="1"/>
</dbReference>
<keyword evidence="4" id="KW-0597">Phosphoprotein</keyword>
<dbReference type="PRINTS" id="PR00469">
    <property type="entry name" value="PNDRDTASEII"/>
</dbReference>
<name>A0A6J4QNX6_9ACTN</name>
<comment type="catalytic activity">
    <reaction evidence="3">
        <text>[thioredoxin]-dithiol + NADP(+) = [thioredoxin]-disulfide + NADPH + H(+)</text>
        <dbReference type="Rhea" id="RHEA:20345"/>
        <dbReference type="Rhea" id="RHEA-COMP:10698"/>
        <dbReference type="Rhea" id="RHEA-COMP:10700"/>
        <dbReference type="ChEBI" id="CHEBI:15378"/>
        <dbReference type="ChEBI" id="CHEBI:29950"/>
        <dbReference type="ChEBI" id="CHEBI:50058"/>
        <dbReference type="ChEBI" id="CHEBI:57783"/>
        <dbReference type="ChEBI" id="CHEBI:58349"/>
        <dbReference type="EC" id="1.8.1.9"/>
    </reaction>
</comment>
<dbReference type="GO" id="GO:0004791">
    <property type="term" value="F:thioredoxin-disulfide reductase (NADPH) activity"/>
    <property type="evidence" value="ECO:0007669"/>
    <property type="project" value="UniProtKB-EC"/>
</dbReference>
<feature type="domain" description="Response regulatory" evidence="5">
    <location>
        <begin position="5"/>
        <end position="128"/>
    </location>
</feature>
<dbReference type="InterPro" id="IPR001789">
    <property type="entry name" value="Sig_transdc_resp-reg_receiver"/>
</dbReference>
<dbReference type="InterPro" id="IPR011006">
    <property type="entry name" value="CheY-like_superfamily"/>
</dbReference>
<dbReference type="Pfam" id="PF07992">
    <property type="entry name" value="Pyr_redox_2"/>
    <property type="match status" value="1"/>
</dbReference>
<dbReference type="EC" id="1.8.1.9" evidence="6"/>
<dbReference type="Gene3D" id="3.50.50.60">
    <property type="entry name" value="FAD/NAD(P)-binding domain"/>
    <property type="match status" value="2"/>
</dbReference>
<keyword evidence="1" id="KW-0285">Flavoprotein</keyword>
<dbReference type="SUPFAM" id="SSF52172">
    <property type="entry name" value="CheY-like"/>
    <property type="match status" value="1"/>
</dbReference>
<accession>A0A6J4QNX6</accession>
<protein>
    <submittedName>
        <fullName evidence="6">Thioredoxin reductase</fullName>
        <ecNumber evidence="6">1.8.1.9</ecNumber>
    </submittedName>
</protein>
<sequence length="553" mass="61343">MAKPVILAVDDDPQVLRAVERDLRRRYAREYRILRANSGESALDTLGKLKLRGDPVALFLVDQRMPKMTGVEFLEEAIERYPEAKRALLTAYSDTEAAIRAINEVGLDYYLQKPWDPPEETLYPNLDDMLGDWRADYRPPFTGLRVVGDRWSPESHRTREFLARNRVPYRWLDVEGSEEAREILTNADSRTPKLPLVVYEDGSYAEAPENLEIAEKIGLKTRAGQRFYDLVIVGGGPSGLAAAVYGASEGLKTVLVEREAPGGQAGTSSRIENYLGFPAGLSGGDLARRAVDQAKRFEVEILTPQEVSMVRAEDPYRIVTLADGTEISCFSLIITTGVSYRKLDAPGVERLTGRGIYYGAAQTEALSCKNEDVYIVGGANSAGQAAMFFSGHARKVFILYRGDDLRKSMSDYLVRQIEDRDNIEVLLDTNVVAVEGNDHLERITTKNTRTGETETAPAHSLFIFIGAVPTTGWLDGVVERDERGFVLSGPDLMQEGKRPDGWRPDRDPFLLETSVPGIFVAGDVRHGSVKRCASAVGEGSIAVQFVHQYMREV</sequence>
<evidence type="ECO:0000256" key="4">
    <source>
        <dbReference type="PROSITE-ProRule" id="PRU00169"/>
    </source>
</evidence>
<gene>
    <name evidence="6" type="ORF">AVDCRST_MAG58-333</name>
</gene>
<dbReference type="Gene3D" id="3.40.30.10">
    <property type="entry name" value="Glutaredoxin"/>
    <property type="match status" value="1"/>
</dbReference>
<organism evidence="6">
    <name type="scientific">uncultured Rubrobacteraceae bacterium</name>
    <dbReference type="NCBI Taxonomy" id="349277"/>
    <lineage>
        <taxon>Bacteria</taxon>
        <taxon>Bacillati</taxon>
        <taxon>Actinomycetota</taxon>
        <taxon>Rubrobacteria</taxon>
        <taxon>Rubrobacterales</taxon>
        <taxon>Rubrobacteraceae</taxon>
        <taxon>environmental samples</taxon>
    </lineage>
</organism>
<proteinExistence type="predicted"/>
<dbReference type="EMBL" id="CADCVF010000009">
    <property type="protein sequence ID" value="CAA9445219.1"/>
    <property type="molecule type" value="Genomic_DNA"/>
</dbReference>
<dbReference type="PANTHER" id="PTHR48105">
    <property type="entry name" value="THIOREDOXIN REDUCTASE 1-RELATED-RELATED"/>
    <property type="match status" value="1"/>
</dbReference>
<evidence type="ECO:0000256" key="1">
    <source>
        <dbReference type="ARBA" id="ARBA00022630"/>
    </source>
</evidence>
<dbReference type="SMART" id="SM00448">
    <property type="entry name" value="REC"/>
    <property type="match status" value="1"/>
</dbReference>
<dbReference type="Gene3D" id="3.40.50.2300">
    <property type="match status" value="1"/>
</dbReference>
<dbReference type="InterPro" id="IPR050097">
    <property type="entry name" value="Ferredoxin-NADP_redctase_2"/>
</dbReference>
<evidence type="ECO:0000313" key="6">
    <source>
        <dbReference type="EMBL" id="CAA9445219.1"/>
    </source>
</evidence>